<evidence type="ECO:0000313" key="2">
    <source>
        <dbReference type="Proteomes" id="UP000323632"/>
    </source>
</evidence>
<dbReference type="AlphaFoldDB" id="A0A5M6CNK0"/>
<dbReference type="EMBL" id="VWSH01000001">
    <property type="protein sequence ID" value="KAA5536623.1"/>
    <property type="molecule type" value="Genomic_DNA"/>
</dbReference>
<dbReference type="RefSeq" id="WP_150031200.1">
    <property type="nucleotide sequence ID" value="NZ_VWSH01000001.1"/>
</dbReference>
<gene>
    <name evidence="1" type="ORF">F0919_02840</name>
</gene>
<name>A0A5M6CNK0_9BACT</name>
<accession>A0A5M6CNK0</accession>
<evidence type="ECO:0000313" key="1">
    <source>
        <dbReference type="EMBL" id="KAA5536623.1"/>
    </source>
</evidence>
<sequence>MFRRSEKIWKYYPKSVLALSHEEALYLNEFLLKVRHTKYYINLMEIIDLQRYRLIRKRNIIQRMLTMDFDKQKFLFLFNKN</sequence>
<protein>
    <submittedName>
        <fullName evidence="1">Uncharacterized protein</fullName>
    </submittedName>
</protein>
<comment type="caution">
    <text evidence="1">The sequence shown here is derived from an EMBL/GenBank/DDBJ whole genome shotgun (WGS) entry which is preliminary data.</text>
</comment>
<keyword evidence="2" id="KW-1185">Reference proteome</keyword>
<reference evidence="1 2" key="1">
    <citation type="submission" date="2019-09" db="EMBL/GenBank/DDBJ databases">
        <title>Genome sequence and assembly of Taibaiella sp.</title>
        <authorList>
            <person name="Chhetri G."/>
        </authorList>
    </citation>
    <scope>NUCLEOTIDE SEQUENCE [LARGE SCALE GENOMIC DNA]</scope>
    <source>
        <strain evidence="1 2">KVB11</strain>
    </source>
</reference>
<proteinExistence type="predicted"/>
<dbReference type="Proteomes" id="UP000323632">
    <property type="component" value="Unassembled WGS sequence"/>
</dbReference>
<organism evidence="1 2">
    <name type="scientific">Taibaiella lutea</name>
    <dbReference type="NCBI Taxonomy" id="2608001"/>
    <lineage>
        <taxon>Bacteria</taxon>
        <taxon>Pseudomonadati</taxon>
        <taxon>Bacteroidota</taxon>
        <taxon>Chitinophagia</taxon>
        <taxon>Chitinophagales</taxon>
        <taxon>Chitinophagaceae</taxon>
        <taxon>Taibaiella</taxon>
    </lineage>
</organism>